<dbReference type="RefSeq" id="WP_236337689.1">
    <property type="nucleotide sequence ID" value="NZ_JAKIJS010000001.1"/>
</dbReference>
<keyword evidence="3" id="KW-1185">Reference proteome</keyword>
<keyword evidence="1" id="KW-0812">Transmembrane</keyword>
<evidence type="ECO:0000313" key="2">
    <source>
        <dbReference type="EMBL" id="MCF6139066.1"/>
    </source>
</evidence>
<feature type="transmembrane region" description="Helical" evidence="1">
    <location>
        <begin position="6"/>
        <end position="28"/>
    </location>
</feature>
<feature type="transmembrane region" description="Helical" evidence="1">
    <location>
        <begin position="119"/>
        <end position="140"/>
    </location>
</feature>
<gene>
    <name evidence="2" type="ORF">L2716_15100</name>
</gene>
<dbReference type="Proteomes" id="UP001649381">
    <property type="component" value="Unassembled WGS sequence"/>
</dbReference>
<protein>
    <submittedName>
        <fullName evidence="2">DoxX family membrane protein</fullName>
    </submittedName>
</protein>
<dbReference type="PANTHER" id="PTHR39157">
    <property type="entry name" value="INTEGRAL MEMBRANE PROTEIN-RELATED"/>
    <property type="match status" value="1"/>
</dbReference>
<evidence type="ECO:0000313" key="3">
    <source>
        <dbReference type="Proteomes" id="UP001649381"/>
    </source>
</evidence>
<comment type="caution">
    <text evidence="2">The sequence shown here is derived from an EMBL/GenBank/DDBJ whole genome shotgun (WGS) entry which is preliminary data.</text>
</comment>
<dbReference type="PANTHER" id="PTHR39157:SF1">
    <property type="entry name" value="DOXX FAMILY PROTEIN"/>
    <property type="match status" value="1"/>
</dbReference>
<reference evidence="2 3" key="1">
    <citation type="submission" date="2022-01" db="EMBL/GenBank/DDBJ databases">
        <title>Alkalihalobacillus sp. EGI L200015, a novel bacterium isolated from a salt lake sediment.</title>
        <authorList>
            <person name="Gao L."/>
            <person name="Fang B.-Z."/>
            <person name="Li W.-J."/>
        </authorList>
    </citation>
    <scope>NUCLEOTIDE SEQUENCE [LARGE SCALE GENOMIC DNA]</scope>
    <source>
        <strain evidence="2 3">KCTC 12718</strain>
    </source>
</reference>
<keyword evidence="1" id="KW-1133">Transmembrane helix</keyword>
<feature type="transmembrane region" description="Helical" evidence="1">
    <location>
        <begin position="87"/>
        <end position="113"/>
    </location>
</feature>
<dbReference type="EMBL" id="JAKIJS010000001">
    <property type="protein sequence ID" value="MCF6139066.1"/>
    <property type="molecule type" value="Genomic_DNA"/>
</dbReference>
<keyword evidence="1" id="KW-0472">Membrane</keyword>
<name>A0ABS9H4Q7_9BACL</name>
<accession>A0ABS9H4Q7</accession>
<proteinExistence type="predicted"/>
<evidence type="ECO:0000256" key="1">
    <source>
        <dbReference type="SAM" id="Phobius"/>
    </source>
</evidence>
<sequence length="171" mass="19506">MKLSIFNPFFSVSILLMRILFGFGWMLAGITKITDKGWFSNPGVFLKEYLLTVLGNPDVPGFYKWFIEWIALEHTITLNYLIPIAQIILGSLIIIGFLTVPSVITCLVMHINFLLSGNINLISIVLYTSGFMLIIFRANVYSFGLDHYLKGVPLRQINYPMPLMNTKIEHK</sequence>
<organism evidence="2 3">
    <name type="scientific">Pseudalkalibacillus berkeleyi</name>
    <dbReference type="NCBI Taxonomy" id="1069813"/>
    <lineage>
        <taxon>Bacteria</taxon>
        <taxon>Bacillati</taxon>
        <taxon>Bacillota</taxon>
        <taxon>Bacilli</taxon>
        <taxon>Bacillales</taxon>
        <taxon>Fictibacillaceae</taxon>
        <taxon>Pseudalkalibacillus</taxon>
    </lineage>
</organism>